<protein>
    <submittedName>
        <fullName evidence="6">Pseudouridylate synthase-like protein</fullName>
    </submittedName>
</protein>
<organism evidence="6 7">
    <name type="scientific">Lasiosphaeria ovina</name>
    <dbReference type="NCBI Taxonomy" id="92902"/>
    <lineage>
        <taxon>Eukaryota</taxon>
        <taxon>Fungi</taxon>
        <taxon>Dikarya</taxon>
        <taxon>Ascomycota</taxon>
        <taxon>Pezizomycotina</taxon>
        <taxon>Sordariomycetes</taxon>
        <taxon>Sordariomycetidae</taxon>
        <taxon>Sordariales</taxon>
        <taxon>Lasiosphaeriaceae</taxon>
        <taxon>Lasiosphaeria</taxon>
    </lineage>
</organism>
<dbReference type="GO" id="GO:0003723">
    <property type="term" value="F:RNA binding"/>
    <property type="evidence" value="ECO:0007669"/>
    <property type="project" value="InterPro"/>
</dbReference>
<feature type="compositionally biased region" description="Low complexity" evidence="4">
    <location>
        <begin position="35"/>
        <end position="60"/>
    </location>
</feature>
<feature type="region of interest" description="Disordered" evidence="4">
    <location>
        <begin position="35"/>
        <end position="73"/>
    </location>
</feature>
<dbReference type="EMBL" id="JAULSN010000005">
    <property type="protein sequence ID" value="KAK3371283.1"/>
    <property type="molecule type" value="Genomic_DNA"/>
</dbReference>
<gene>
    <name evidence="6" type="ORF">B0T24DRAFT_650294</name>
</gene>
<feature type="domain" description="Pseudouridine synthase I TruA alpha/beta" evidence="5">
    <location>
        <begin position="281"/>
        <end position="420"/>
    </location>
</feature>
<dbReference type="Gene3D" id="3.30.70.580">
    <property type="entry name" value="Pseudouridine synthase I, catalytic domain, N-terminal subdomain"/>
    <property type="match status" value="1"/>
</dbReference>
<dbReference type="GO" id="GO:0009982">
    <property type="term" value="F:pseudouridine synthase activity"/>
    <property type="evidence" value="ECO:0007669"/>
    <property type="project" value="InterPro"/>
</dbReference>
<dbReference type="InterPro" id="IPR020094">
    <property type="entry name" value="TruA/RsuA/RluB/E/F_N"/>
</dbReference>
<evidence type="ECO:0000256" key="2">
    <source>
        <dbReference type="ARBA" id="ARBA00022694"/>
    </source>
</evidence>
<evidence type="ECO:0000256" key="3">
    <source>
        <dbReference type="ARBA" id="ARBA00023235"/>
    </source>
</evidence>
<comment type="similarity">
    <text evidence="1">Belongs to the tRNA pseudouridine synthase TruA family.</text>
</comment>
<proteinExistence type="inferred from homology"/>
<evidence type="ECO:0000256" key="4">
    <source>
        <dbReference type="SAM" id="MobiDB-lite"/>
    </source>
</evidence>
<reference evidence="6" key="1">
    <citation type="journal article" date="2023" name="Mol. Phylogenet. Evol.">
        <title>Genome-scale phylogeny and comparative genomics of the fungal order Sordariales.</title>
        <authorList>
            <person name="Hensen N."/>
            <person name="Bonometti L."/>
            <person name="Westerberg I."/>
            <person name="Brannstrom I.O."/>
            <person name="Guillou S."/>
            <person name="Cros-Aarteil S."/>
            <person name="Calhoun S."/>
            <person name="Haridas S."/>
            <person name="Kuo A."/>
            <person name="Mondo S."/>
            <person name="Pangilinan J."/>
            <person name="Riley R."/>
            <person name="LaButti K."/>
            <person name="Andreopoulos B."/>
            <person name="Lipzen A."/>
            <person name="Chen C."/>
            <person name="Yan M."/>
            <person name="Daum C."/>
            <person name="Ng V."/>
            <person name="Clum A."/>
            <person name="Steindorff A."/>
            <person name="Ohm R.A."/>
            <person name="Martin F."/>
            <person name="Silar P."/>
            <person name="Natvig D.O."/>
            <person name="Lalanne C."/>
            <person name="Gautier V."/>
            <person name="Ament-Velasquez S.L."/>
            <person name="Kruys A."/>
            <person name="Hutchinson M.I."/>
            <person name="Powell A.J."/>
            <person name="Barry K."/>
            <person name="Miller A.N."/>
            <person name="Grigoriev I.V."/>
            <person name="Debuchy R."/>
            <person name="Gladieux P."/>
            <person name="Hiltunen Thoren M."/>
            <person name="Johannesson H."/>
        </authorList>
    </citation>
    <scope>NUCLEOTIDE SEQUENCE</scope>
    <source>
        <strain evidence="6">CBS 958.72</strain>
    </source>
</reference>
<keyword evidence="3" id="KW-0413">Isomerase</keyword>
<dbReference type="Gene3D" id="3.30.70.660">
    <property type="entry name" value="Pseudouridine synthase I, catalytic domain, C-terminal subdomain"/>
    <property type="match status" value="1"/>
</dbReference>
<dbReference type="SUPFAM" id="SSF55120">
    <property type="entry name" value="Pseudouridine synthase"/>
    <property type="match status" value="1"/>
</dbReference>
<evidence type="ECO:0000259" key="5">
    <source>
        <dbReference type="Pfam" id="PF01416"/>
    </source>
</evidence>
<dbReference type="AlphaFoldDB" id="A0AAE0K6V2"/>
<dbReference type="GO" id="GO:1990481">
    <property type="term" value="P:mRNA pseudouridine synthesis"/>
    <property type="evidence" value="ECO:0007669"/>
    <property type="project" value="TreeGrafter"/>
</dbReference>
<dbReference type="GO" id="GO:0005737">
    <property type="term" value="C:cytoplasm"/>
    <property type="evidence" value="ECO:0007669"/>
    <property type="project" value="TreeGrafter"/>
</dbReference>
<dbReference type="InterPro" id="IPR020095">
    <property type="entry name" value="PsdUridine_synth_TruA_C"/>
</dbReference>
<dbReference type="GO" id="GO:0031119">
    <property type="term" value="P:tRNA pseudouridine synthesis"/>
    <property type="evidence" value="ECO:0007669"/>
    <property type="project" value="TreeGrafter"/>
</dbReference>
<dbReference type="PANTHER" id="PTHR11142">
    <property type="entry name" value="PSEUDOURIDYLATE SYNTHASE"/>
    <property type="match status" value="1"/>
</dbReference>
<reference evidence="6" key="2">
    <citation type="submission" date="2023-06" db="EMBL/GenBank/DDBJ databases">
        <authorList>
            <consortium name="Lawrence Berkeley National Laboratory"/>
            <person name="Haridas S."/>
            <person name="Hensen N."/>
            <person name="Bonometti L."/>
            <person name="Westerberg I."/>
            <person name="Brannstrom I.O."/>
            <person name="Guillou S."/>
            <person name="Cros-Aarteil S."/>
            <person name="Calhoun S."/>
            <person name="Kuo A."/>
            <person name="Mondo S."/>
            <person name="Pangilinan J."/>
            <person name="Riley R."/>
            <person name="Labutti K."/>
            <person name="Andreopoulos B."/>
            <person name="Lipzen A."/>
            <person name="Chen C."/>
            <person name="Yanf M."/>
            <person name="Daum C."/>
            <person name="Ng V."/>
            <person name="Clum A."/>
            <person name="Steindorff A."/>
            <person name="Ohm R."/>
            <person name="Martin F."/>
            <person name="Silar P."/>
            <person name="Natvig D."/>
            <person name="Lalanne C."/>
            <person name="Gautier V."/>
            <person name="Ament-Velasquez S.L."/>
            <person name="Kruys A."/>
            <person name="Hutchinson M.I."/>
            <person name="Powell A.J."/>
            <person name="Barry K."/>
            <person name="Miller A.N."/>
            <person name="Grigoriev I.V."/>
            <person name="Debuchy R."/>
            <person name="Gladieux P."/>
            <person name="Thoren M.H."/>
            <person name="Johannesson H."/>
        </authorList>
    </citation>
    <scope>NUCLEOTIDE SEQUENCE</scope>
    <source>
        <strain evidence="6">CBS 958.72</strain>
    </source>
</reference>
<keyword evidence="2" id="KW-0819">tRNA processing</keyword>
<evidence type="ECO:0000256" key="1">
    <source>
        <dbReference type="ARBA" id="ARBA00009375"/>
    </source>
</evidence>
<dbReference type="CDD" id="cd02569">
    <property type="entry name" value="PseudoU_synth_ScPus3"/>
    <property type="match status" value="1"/>
</dbReference>
<dbReference type="InterPro" id="IPR020103">
    <property type="entry name" value="PsdUridine_synth_cat_dom_sf"/>
</dbReference>
<dbReference type="PANTHER" id="PTHR11142:SF5">
    <property type="entry name" value="TRNA PSEUDOURIDINE(38_39) SYNTHASE"/>
    <property type="match status" value="1"/>
</dbReference>
<accession>A0AAE0K6V2</accession>
<dbReference type="HAMAP" id="MF_00171">
    <property type="entry name" value="TruA"/>
    <property type="match status" value="1"/>
</dbReference>
<keyword evidence="7" id="KW-1185">Reference proteome</keyword>
<evidence type="ECO:0000313" key="7">
    <source>
        <dbReference type="Proteomes" id="UP001287356"/>
    </source>
</evidence>
<evidence type="ECO:0000313" key="6">
    <source>
        <dbReference type="EMBL" id="KAK3371283.1"/>
    </source>
</evidence>
<dbReference type="InterPro" id="IPR041707">
    <property type="entry name" value="Pus3-like"/>
</dbReference>
<dbReference type="Proteomes" id="UP001287356">
    <property type="component" value="Unassembled WGS sequence"/>
</dbReference>
<comment type="caution">
    <text evidence="6">The sequence shown here is derived from an EMBL/GenBank/DDBJ whole genome shotgun (WGS) entry which is preliminary data.</text>
</comment>
<dbReference type="GO" id="GO:0005634">
    <property type="term" value="C:nucleus"/>
    <property type="evidence" value="ECO:0007669"/>
    <property type="project" value="TreeGrafter"/>
</dbReference>
<dbReference type="Pfam" id="PF01416">
    <property type="entry name" value="PseudoU_synth_1"/>
    <property type="match status" value="1"/>
</dbReference>
<name>A0AAE0K6V2_9PEZI</name>
<sequence>MAAENEAEYLKWTKDSLVKRVQWLEAQLMKQQPSTAAAAAAATTATASASATTGASKNAAKPPRPSKSKADKVLDPSKYSTRLVAIKLSYLGKNYNGFEFQTSASVPSIEEELWKAMVKSCLISPENPDKVDFAPFEYSKCGRTDRGVSAFGQVISIRLRSSRPLPETMVDAAAAATGESGVPPSEEALAVPKPEWDPIADEIQYCKVLNRLLPPDIRALAWAPTLPEDFSARFSCRERQYRYYFTQPCYLPTPCDPKAVPGPPKTAMKGGWLDIEAMRAAARKFEGLHDFRNFCKVDAGKQITNFMRRVFEADIVEVPDVGSALPFLDQRGFKPDVLRGDGDNVTGNLVYPKVYYFHVRASAFLWHQIRHMVAIVFCVGQGLESPSVVSDLLDVQKNPRRPDYVLADEVPLVLWDCVFPNLDRVVADQTEFTDSVDWVRLGEDNPYDPPASGGLVGHLWSDWREKKLDELLANRLLECVAGKYDASKLLEGTPVKAPTSQKIFAGGNKGNPCGSYLPVLKRPLMLTVEDINDKWAQSKGFANSEELLKTTNWRTAIREAKRTGSIRSGSDAGSR</sequence>
<dbReference type="InterPro" id="IPR001406">
    <property type="entry name" value="PsdUridine_synth_TruA"/>
</dbReference>
<dbReference type="InterPro" id="IPR020097">
    <property type="entry name" value="PsdUridine_synth_TruA_a/b_dom"/>
</dbReference>